<name>A0A7W9WSL9_9BURK</name>
<gene>
    <name evidence="1" type="ORF">F4827_001726</name>
</gene>
<evidence type="ECO:0000313" key="1">
    <source>
        <dbReference type="EMBL" id="MBB6101878.1"/>
    </source>
</evidence>
<keyword evidence="2" id="KW-1185">Reference proteome</keyword>
<dbReference type="Proteomes" id="UP000571554">
    <property type="component" value="Unassembled WGS sequence"/>
</dbReference>
<sequence length="74" mass="8619">MDQKKAERLLVDADRMAEFVLKCFDLTLESQPGRDLYERAFGTYIRTEVGDMPMAEIYDSIKTEPVYDLTPEHD</sequence>
<reference evidence="1 2" key="1">
    <citation type="submission" date="2020-08" db="EMBL/GenBank/DDBJ databases">
        <title>Above-ground endophytic microbial communities from plants in different locations in the United States.</title>
        <authorList>
            <person name="Frank C."/>
        </authorList>
    </citation>
    <scope>NUCLEOTIDE SEQUENCE [LARGE SCALE GENOMIC DNA]</scope>
    <source>
        <strain evidence="1 2">WP4_2_2</strain>
    </source>
</reference>
<dbReference type="RefSeq" id="WP_183723548.1">
    <property type="nucleotide sequence ID" value="NZ_JACHBW010000004.1"/>
</dbReference>
<protein>
    <submittedName>
        <fullName evidence="1">Uncharacterized protein</fullName>
    </submittedName>
</protein>
<accession>A0A7W9WSL9</accession>
<comment type="caution">
    <text evidence="1">The sequence shown here is derived from an EMBL/GenBank/DDBJ whole genome shotgun (WGS) entry which is preliminary data.</text>
</comment>
<dbReference type="AlphaFoldDB" id="A0A7W9WSL9"/>
<dbReference type="EMBL" id="JACHBW010000004">
    <property type="protein sequence ID" value="MBB6101878.1"/>
    <property type="molecule type" value="Genomic_DNA"/>
</dbReference>
<evidence type="ECO:0000313" key="2">
    <source>
        <dbReference type="Proteomes" id="UP000571554"/>
    </source>
</evidence>
<organism evidence="1 2">
    <name type="scientific">Paraburkholderia bannensis</name>
    <dbReference type="NCBI Taxonomy" id="765414"/>
    <lineage>
        <taxon>Bacteria</taxon>
        <taxon>Pseudomonadati</taxon>
        <taxon>Pseudomonadota</taxon>
        <taxon>Betaproteobacteria</taxon>
        <taxon>Burkholderiales</taxon>
        <taxon>Burkholderiaceae</taxon>
        <taxon>Paraburkholderia</taxon>
    </lineage>
</organism>
<proteinExistence type="predicted"/>